<evidence type="ECO:0000313" key="2">
    <source>
        <dbReference type="Proteomes" id="UP001159427"/>
    </source>
</evidence>
<gene>
    <name evidence="1" type="ORF">PEVE_00027071</name>
</gene>
<reference evidence="1 2" key="1">
    <citation type="submission" date="2022-05" db="EMBL/GenBank/DDBJ databases">
        <authorList>
            <consortium name="Genoscope - CEA"/>
            <person name="William W."/>
        </authorList>
    </citation>
    <scope>NUCLEOTIDE SEQUENCE [LARGE SCALE GENOMIC DNA]</scope>
</reference>
<proteinExistence type="predicted"/>
<sequence length="111" mass="12433">MFPCVQSLEYQGKEASASGEFFSVYTLTNVLPSKTLPGCKTAFFLSYIVLLSFYCGSFKSVENVEVAENSYQMLELGKDGIHPCTQHLRLPGQRSLKPEHVKYETKARGTK</sequence>
<accession>A0ABN8LMM5</accession>
<organism evidence="1 2">
    <name type="scientific">Porites evermanni</name>
    <dbReference type="NCBI Taxonomy" id="104178"/>
    <lineage>
        <taxon>Eukaryota</taxon>
        <taxon>Metazoa</taxon>
        <taxon>Cnidaria</taxon>
        <taxon>Anthozoa</taxon>
        <taxon>Hexacorallia</taxon>
        <taxon>Scleractinia</taxon>
        <taxon>Fungiina</taxon>
        <taxon>Poritidae</taxon>
        <taxon>Porites</taxon>
    </lineage>
</organism>
<dbReference type="EMBL" id="CALNXI010000037">
    <property type="protein sequence ID" value="CAH3016240.1"/>
    <property type="molecule type" value="Genomic_DNA"/>
</dbReference>
<dbReference type="Proteomes" id="UP001159427">
    <property type="component" value="Unassembled WGS sequence"/>
</dbReference>
<name>A0ABN8LMM5_9CNID</name>
<protein>
    <submittedName>
        <fullName evidence="1">Uncharacterized protein</fullName>
    </submittedName>
</protein>
<comment type="caution">
    <text evidence="1">The sequence shown here is derived from an EMBL/GenBank/DDBJ whole genome shotgun (WGS) entry which is preliminary data.</text>
</comment>
<evidence type="ECO:0000313" key="1">
    <source>
        <dbReference type="EMBL" id="CAH3016240.1"/>
    </source>
</evidence>
<keyword evidence="2" id="KW-1185">Reference proteome</keyword>